<dbReference type="InterPro" id="IPR006464">
    <property type="entry name" value="AcTrfase_RimI/Ard1"/>
</dbReference>
<comment type="catalytic activity">
    <reaction evidence="3">
        <text>N-terminal L-alanyl-[ribosomal protein bS18] + acetyl-CoA = N-terminal N(alpha)-acetyl-L-alanyl-[ribosomal protein bS18] + CoA + H(+)</text>
        <dbReference type="Rhea" id="RHEA:43756"/>
        <dbReference type="Rhea" id="RHEA-COMP:10676"/>
        <dbReference type="Rhea" id="RHEA-COMP:10677"/>
        <dbReference type="ChEBI" id="CHEBI:15378"/>
        <dbReference type="ChEBI" id="CHEBI:57287"/>
        <dbReference type="ChEBI" id="CHEBI:57288"/>
        <dbReference type="ChEBI" id="CHEBI:64718"/>
        <dbReference type="ChEBI" id="CHEBI:83683"/>
        <dbReference type="EC" id="2.3.1.266"/>
    </reaction>
</comment>
<gene>
    <name evidence="5" type="ORF">Afil01_13790</name>
</gene>
<keyword evidence="3" id="KW-0963">Cytoplasm</keyword>
<dbReference type="EC" id="2.3.1.266" evidence="3"/>
<comment type="subcellular location">
    <subcellularLocation>
        <location evidence="3">Cytoplasm</location>
    </subcellularLocation>
</comment>
<dbReference type="InterPro" id="IPR016181">
    <property type="entry name" value="Acyl_CoA_acyltransferase"/>
</dbReference>
<keyword evidence="2" id="KW-0012">Acyltransferase</keyword>
<dbReference type="AlphaFoldDB" id="A0A9W6SIG6"/>
<dbReference type="Pfam" id="PF00583">
    <property type="entry name" value="Acetyltransf_1"/>
    <property type="match status" value="1"/>
</dbReference>
<evidence type="ECO:0000313" key="6">
    <source>
        <dbReference type="Proteomes" id="UP001165079"/>
    </source>
</evidence>
<reference evidence="5" key="1">
    <citation type="submission" date="2023-03" db="EMBL/GenBank/DDBJ databases">
        <title>Actinorhabdospora filicis NBRC 111898.</title>
        <authorList>
            <person name="Ichikawa N."/>
            <person name="Sato H."/>
            <person name="Tonouchi N."/>
        </authorList>
    </citation>
    <scope>NUCLEOTIDE SEQUENCE</scope>
    <source>
        <strain evidence="5">NBRC 111898</strain>
    </source>
</reference>
<evidence type="ECO:0000256" key="3">
    <source>
        <dbReference type="RuleBase" id="RU363094"/>
    </source>
</evidence>
<sequence length="145" mass="16158">MEIERMRWWHIEALEPIEREVFAAEAWSPAMFWSELAAGHHYLVAVEDGELAGYAGLAVTGDEAWINNIAVVPLRRGHGLGRRMVGDLLDEARRRGAATVALEVAVDNAPAQRLYDSYGFEQIGVRRGYYQATGTDALVMIKELS</sequence>
<dbReference type="InterPro" id="IPR000182">
    <property type="entry name" value="GNAT_dom"/>
</dbReference>
<organism evidence="5 6">
    <name type="scientific">Actinorhabdospora filicis</name>
    <dbReference type="NCBI Taxonomy" id="1785913"/>
    <lineage>
        <taxon>Bacteria</taxon>
        <taxon>Bacillati</taxon>
        <taxon>Actinomycetota</taxon>
        <taxon>Actinomycetes</taxon>
        <taxon>Micromonosporales</taxon>
        <taxon>Micromonosporaceae</taxon>
        <taxon>Actinorhabdospora</taxon>
    </lineage>
</organism>
<evidence type="ECO:0000259" key="4">
    <source>
        <dbReference type="PROSITE" id="PS51186"/>
    </source>
</evidence>
<dbReference type="GO" id="GO:0008999">
    <property type="term" value="F:protein-N-terminal-alanine acetyltransferase activity"/>
    <property type="evidence" value="ECO:0007669"/>
    <property type="project" value="UniProtKB-EC"/>
</dbReference>
<evidence type="ECO:0000256" key="1">
    <source>
        <dbReference type="ARBA" id="ARBA00022679"/>
    </source>
</evidence>
<dbReference type="SUPFAM" id="SSF55729">
    <property type="entry name" value="Acyl-CoA N-acyltransferases (Nat)"/>
    <property type="match status" value="1"/>
</dbReference>
<dbReference type="Gene3D" id="3.40.630.30">
    <property type="match status" value="1"/>
</dbReference>
<comment type="function">
    <text evidence="3">Acetylates the N-terminal alanine of ribosomal protein bS18.</text>
</comment>
<feature type="domain" description="N-acetyltransferase" evidence="4">
    <location>
        <begin position="1"/>
        <end position="145"/>
    </location>
</feature>
<proteinExistence type="inferred from homology"/>
<dbReference type="CDD" id="cd04301">
    <property type="entry name" value="NAT_SF"/>
    <property type="match status" value="1"/>
</dbReference>
<dbReference type="InterPro" id="IPR050832">
    <property type="entry name" value="Bact_Acetyltransf"/>
</dbReference>
<dbReference type="NCBIfam" id="TIGR01575">
    <property type="entry name" value="rimI"/>
    <property type="match status" value="1"/>
</dbReference>
<evidence type="ECO:0000256" key="2">
    <source>
        <dbReference type="ARBA" id="ARBA00023315"/>
    </source>
</evidence>
<keyword evidence="1" id="KW-0808">Transferase</keyword>
<evidence type="ECO:0000313" key="5">
    <source>
        <dbReference type="EMBL" id="GLZ76572.1"/>
    </source>
</evidence>
<name>A0A9W6SIG6_9ACTN</name>
<keyword evidence="6" id="KW-1185">Reference proteome</keyword>
<dbReference type="GO" id="GO:0005737">
    <property type="term" value="C:cytoplasm"/>
    <property type="evidence" value="ECO:0007669"/>
    <property type="project" value="UniProtKB-SubCell"/>
</dbReference>
<dbReference type="PANTHER" id="PTHR43877">
    <property type="entry name" value="AMINOALKYLPHOSPHONATE N-ACETYLTRANSFERASE-RELATED-RELATED"/>
    <property type="match status" value="1"/>
</dbReference>
<dbReference type="PROSITE" id="PS51186">
    <property type="entry name" value="GNAT"/>
    <property type="match status" value="1"/>
</dbReference>
<protein>
    <recommendedName>
        <fullName evidence="3">[Ribosomal protein bS18]-alanine N-acetyltransferase</fullName>
        <ecNumber evidence="3">2.3.1.266</ecNumber>
    </recommendedName>
</protein>
<comment type="caution">
    <text evidence="5">The sequence shown here is derived from an EMBL/GenBank/DDBJ whole genome shotgun (WGS) entry which is preliminary data.</text>
</comment>
<accession>A0A9W6SIG6</accession>
<dbReference type="PANTHER" id="PTHR43877:SF2">
    <property type="entry name" value="AMINOALKYLPHOSPHONATE N-ACETYLTRANSFERASE-RELATED"/>
    <property type="match status" value="1"/>
</dbReference>
<dbReference type="Proteomes" id="UP001165079">
    <property type="component" value="Unassembled WGS sequence"/>
</dbReference>
<dbReference type="EMBL" id="BSTX01000001">
    <property type="protein sequence ID" value="GLZ76572.1"/>
    <property type="molecule type" value="Genomic_DNA"/>
</dbReference>
<comment type="similarity">
    <text evidence="3">Belongs to the acetyltransferase family. RimI subfamily.</text>
</comment>